<feature type="chain" id="PRO_5038519093" description="Anti-sigma factor RsgI-like middle domain-containing protein" evidence="2">
    <location>
        <begin position="26"/>
        <end position="376"/>
    </location>
</feature>
<evidence type="ECO:0000259" key="3">
    <source>
        <dbReference type="Pfam" id="PF23750"/>
    </source>
</evidence>
<protein>
    <recommendedName>
        <fullName evidence="3">Anti-sigma factor RsgI-like middle domain-containing protein</fullName>
    </recommendedName>
</protein>
<feature type="compositionally biased region" description="Gly residues" evidence="1">
    <location>
        <begin position="327"/>
        <end position="336"/>
    </location>
</feature>
<feature type="compositionally biased region" description="Low complexity" evidence="1">
    <location>
        <begin position="337"/>
        <end position="367"/>
    </location>
</feature>
<keyword evidence="2" id="KW-0732">Signal</keyword>
<sequence length="376" mass="39384">MTKKHLITTLAAVLTVSLFSGVMTGCGNRNLPAGAAGGVQQTEADEEKGGVIAIKVNPEIAVFYDENGMVTKIEGRNDEGKKILTDFSDFEGKECKQVIRNLVAKMNEAGYLVEEAEGKGKQITLEIEAGSVLPEENFLSSIVAGIQEYTGTQKLNAPVEVNGESNYGWTNYGDSDYGPDNDGVTDYSSTDYGAGSDGDTDYNKKNSQTADQGTSDKGSTGGSSGNANKNNATNYGNTDYGADSDGVTDYDNDNTDYGVSGSTNYDDGNTNYSSQSPAKPETTQPSKPEATQPAKPETTQPAKPETTQPSKPETTQPTQPAAPSGNSGYGNSGYGNSGYDDGNSGYDDGNSGYDNGNSGYDDGNSGYDDGDSGYDD</sequence>
<comment type="caution">
    <text evidence="4">The sequence shown here is derived from an EMBL/GenBank/DDBJ whole genome shotgun (WGS) entry which is preliminary data.</text>
</comment>
<evidence type="ECO:0000256" key="2">
    <source>
        <dbReference type="SAM" id="SignalP"/>
    </source>
</evidence>
<feature type="region of interest" description="Disordered" evidence="1">
    <location>
        <begin position="172"/>
        <end position="376"/>
    </location>
</feature>
<dbReference type="Pfam" id="PF23750">
    <property type="entry name" value="RsgI_M"/>
    <property type="match status" value="1"/>
</dbReference>
<feature type="compositionally biased region" description="Polar residues" evidence="1">
    <location>
        <begin position="297"/>
        <end position="313"/>
    </location>
</feature>
<evidence type="ECO:0000313" key="4">
    <source>
        <dbReference type="EMBL" id="HIZ73833.1"/>
    </source>
</evidence>
<proteinExistence type="predicted"/>
<feature type="signal peptide" evidence="2">
    <location>
        <begin position="1"/>
        <end position="25"/>
    </location>
</feature>
<organism evidence="4 5">
    <name type="scientific">Candidatus Mediterraneibacter stercoravium</name>
    <dbReference type="NCBI Taxonomy" id="2838685"/>
    <lineage>
        <taxon>Bacteria</taxon>
        <taxon>Bacillati</taxon>
        <taxon>Bacillota</taxon>
        <taxon>Clostridia</taxon>
        <taxon>Lachnospirales</taxon>
        <taxon>Lachnospiraceae</taxon>
        <taxon>Mediterraneibacter</taxon>
    </lineage>
</organism>
<feature type="compositionally biased region" description="Low complexity" evidence="1">
    <location>
        <begin position="314"/>
        <end position="326"/>
    </location>
</feature>
<reference evidence="4" key="1">
    <citation type="journal article" date="2021" name="PeerJ">
        <title>Extensive microbial diversity within the chicken gut microbiome revealed by metagenomics and culture.</title>
        <authorList>
            <person name="Gilroy R."/>
            <person name="Ravi A."/>
            <person name="Getino M."/>
            <person name="Pursley I."/>
            <person name="Horton D.L."/>
            <person name="Alikhan N.F."/>
            <person name="Baker D."/>
            <person name="Gharbi K."/>
            <person name="Hall N."/>
            <person name="Watson M."/>
            <person name="Adriaenssens E.M."/>
            <person name="Foster-Nyarko E."/>
            <person name="Jarju S."/>
            <person name="Secka A."/>
            <person name="Antonio M."/>
            <person name="Oren A."/>
            <person name="Chaudhuri R.R."/>
            <person name="La Ragione R."/>
            <person name="Hildebrand F."/>
            <person name="Pallen M.J."/>
        </authorList>
    </citation>
    <scope>NUCLEOTIDE SEQUENCE</scope>
    <source>
        <strain evidence="4">CHK196-3914</strain>
    </source>
</reference>
<accession>A0A9D2G726</accession>
<dbReference type="EMBL" id="DXAY01000027">
    <property type="protein sequence ID" value="HIZ73833.1"/>
    <property type="molecule type" value="Genomic_DNA"/>
</dbReference>
<dbReference type="InterPro" id="IPR055431">
    <property type="entry name" value="RsgI_M"/>
</dbReference>
<evidence type="ECO:0000256" key="1">
    <source>
        <dbReference type="SAM" id="MobiDB-lite"/>
    </source>
</evidence>
<feature type="compositionally biased region" description="Low complexity" evidence="1">
    <location>
        <begin position="225"/>
        <end position="238"/>
    </location>
</feature>
<feature type="compositionally biased region" description="Polar residues" evidence="1">
    <location>
        <begin position="255"/>
        <end position="286"/>
    </location>
</feature>
<reference evidence="4" key="2">
    <citation type="submission" date="2021-04" db="EMBL/GenBank/DDBJ databases">
        <authorList>
            <person name="Gilroy R."/>
        </authorList>
    </citation>
    <scope>NUCLEOTIDE SEQUENCE</scope>
    <source>
        <strain evidence="4">CHK196-3914</strain>
    </source>
</reference>
<dbReference type="Proteomes" id="UP000824116">
    <property type="component" value="Unassembled WGS sequence"/>
</dbReference>
<name>A0A9D2G726_9FIRM</name>
<dbReference type="AlphaFoldDB" id="A0A9D2G726"/>
<gene>
    <name evidence="4" type="ORF">H9723_01120</name>
</gene>
<dbReference type="PROSITE" id="PS51257">
    <property type="entry name" value="PROKAR_LIPOPROTEIN"/>
    <property type="match status" value="1"/>
</dbReference>
<evidence type="ECO:0000313" key="5">
    <source>
        <dbReference type="Proteomes" id="UP000824116"/>
    </source>
</evidence>
<feature type="domain" description="Anti-sigma factor RsgI-like middle" evidence="3">
    <location>
        <begin position="51"/>
        <end position="161"/>
    </location>
</feature>